<dbReference type="InterPro" id="IPR050807">
    <property type="entry name" value="TransReg_Diox_bact_type"/>
</dbReference>
<dbReference type="Proteomes" id="UP000307768">
    <property type="component" value="Unassembled WGS sequence"/>
</dbReference>
<dbReference type="Gene3D" id="1.10.260.40">
    <property type="entry name" value="lambda repressor-like DNA-binding domains"/>
    <property type="match status" value="1"/>
</dbReference>
<dbReference type="Pfam" id="PF07883">
    <property type="entry name" value="Cupin_2"/>
    <property type="match status" value="1"/>
</dbReference>
<dbReference type="InterPro" id="IPR013096">
    <property type="entry name" value="Cupin_2"/>
</dbReference>
<evidence type="ECO:0000313" key="3">
    <source>
        <dbReference type="EMBL" id="KAA1423687.1"/>
    </source>
</evidence>
<proteinExistence type="predicted"/>
<keyword evidence="1" id="KW-0238">DNA-binding</keyword>
<dbReference type="EMBL" id="VDFQ02000002">
    <property type="protein sequence ID" value="KAA1423687.1"/>
    <property type="molecule type" value="Genomic_DNA"/>
</dbReference>
<dbReference type="InterPro" id="IPR010982">
    <property type="entry name" value="Lambda_DNA-bd_dom_sf"/>
</dbReference>
<reference evidence="3 4" key="1">
    <citation type="submission" date="2019-09" db="EMBL/GenBank/DDBJ databases">
        <title>Mumia zhuanghuii sp. nov. isolated from the intestinal contents of plateau pika (Ochotona curzoniae) in the Qinghai-Tibet plateau of China.</title>
        <authorList>
            <person name="Tian Z."/>
        </authorList>
    </citation>
    <scope>NUCLEOTIDE SEQUENCE [LARGE SCALE GENOMIC DNA]</scope>
    <source>
        <strain evidence="4">350</strain>
    </source>
</reference>
<accession>A0A5Q6S0G1</accession>
<name>A0A5Q6S0G1_9ACTN</name>
<dbReference type="CDD" id="cd02209">
    <property type="entry name" value="cupin_XRE_C"/>
    <property type="match status" value="1"/>
</dbReference>
<organism evidence="3 4">
    <name type="scientific">Mumia zhuanghuii</name>
    <dbReference type="NCBI Taxonomy" id="2585211"/>
    <lineage>
        <taxon>Bacteria</taxon>
        <taxon>Bacillati</taxon>
        <taxon>Actinomycetota</taxon>
        <taxon>Actinomycetes</taxon>
        <taxon>Propionibacteriales</taxon>
        <taxon>Nocardioidaceae</taxon>
        <taxon>Mumia</taxon>
    </lineage>
</organism>
<dbReference type="Pfam" id="PF01381">
    <property type="entry name" value="HTH_3"/>
    <property type="match status" value="1"/>
</dbReference>
<dbReference type="AlphaFoldDB" id="A0A5Q6S0G1"/>
<dbReference type="PROSITE" id="PS50943">
    <property type="entry name" value="HTH_CROC1"/>
    <property type="match status" value="1"/>
</dbReference>
<dbReference type="GO" id="GO:0003677">
    <property type="term" value="F:DNA binding"/>
    <property type="evidence" value="ECO:0007669"/>
    <property type="project" value="UniProtKB-KW"/>
</dbReference>
<dbReference type="CDD" id="cd00093">
    <property type="entry name" value="HTH_XRE"/>
    <property type="match status" value="1"/>
</dbReference>
<dbReference type="OrthoDB" id="5584941at2"/>
<dbReference type="Gene3D" id="2.60.120.10">
    <property type="entry name" value="Jelly Rolls"/>
    <property type="match status" value="1"/>
</dbReference>
<dbReference type="GO" id="GO:0005829">
    <property type="term" value="C:cytosol"/>
    <property type="evidence" value="ECO:0007669"/>
    <property type="project" value="TreeGrafter"/>
</dbReference>
<dbReference type="InterPro" id="IPR001387">
    <property type="entry name" value="Cro/C1-type_HTH"/>
</dbReference>
<dbReference type="PANTHER" id="PTHR46797">
    <property type="entry name" value="HTH-TYPE TRANSCRIPTIONAL REGULATOR"/>
    <property type="match status" value="1"/>
</dbReference>
<dbReference type="InterPro" id="IPR014710">
    <property type="entry name" value="RmlC-like_jellyroll"/>
</dbReference>
<sequence>MPVPGTHGATASSADTSLRVGARVRRLREDRGLSLSALARAAGIGKASLSELEAGRRNATLSTLYALAAPLGVPLAALLDEAVGAEVSGGGVTARLLDVRHHPDSTVETYVMHFAAGEVRHSPSHGAGVREHLVVVRGALQLGPDTQPCEAVAGEHVAFDADVPHHYAALGDEPAEGILVIVTPAGIPSRDRSDPP</sequence>
<protein>
    <submittedName>
        <fullName evidence="3">Helix-turn-helix domain-containing protein</fullName>
    </submittedName>
</protein>
<feature type="domain" description="HTH cro/C1-type" evidence="2">
    <location>
        <begin position="24"/>
        <end position="78"/>
    </location>
</feature>
<gene>
    <name evidence="3" type="ORF">FE697_008910</name>
</gene>
<evidence type="ECO:0000256" key="1">
    <source>
        <dbReference type="ARBA" id="ARBA00023125"/>
    </source>
</evidence>
<dbReference type="SMART" id="SM00530">
    <property type="entry name" value="HTH_XRE"/>
    <property type="match status" value="1"/>
</dbReference>
<comment type="caution">
    <text evidence="3">The sequence shown here is derived from an EMBL/GenBank/DDBJ whole genome shotgun (WGS) entry which is preliminary data.</text>
</comment>
<dbReference type="PANTHER" id="PTHR46797:SF1">
    <property type="entry name" value="METHYLPHOSPHONATE SYNTHASE"/>
    <property type="match status" value="1"/>
</dbReference>
<dbReference type="SUPFAM" id="SSF47413">
    <property type="entry name" value="lambda repressor-like DNA-binding domains"/>
    <property type="match status" value="1"/>
</dbReference>
<dbReference type="GO" id="GO:0003700">
    <property type="term" value="F:DNA-binding transcription factor activity"/>
    <property type="evidence" value="ECO:0007669"/>
    <property type="project" value="TreeGrafter"/>
</dbReference>
<dbReference type="InterPro" id="IPR011051">
    <property type="entry name" value="RmlC_Cupin_sf"/>
</dbReference>
<dbReference type="SUPFAM" id="SSF51182">
    <property type="entry name" value="RmlC-like cupins"/>
    <property type="match status" value="1"/>
</dbReference>
<evidence type="ECO:0000259" key="2">
    <source>
        <dbReference type="PROSITE" id="PS50943"/>
    </source>
</evidence>
<evidence type="ECO:0000313" key="4">
    <source>
        <dbReference type="Proteomes" id="UP000307768"/>
    </source>
</evidence>